<feature type="compositionally biased region" description="Low complexity" evidence="1">
    <location>
        <begin position="424"/>
        <end position="434"/>
    </location>
</feature>
<comment type="caution">
    <text evidence="2">The sequence shown here is derived from an EMBL/GenBank/DDBJ whole genome shotgun (WGS) entry which is preliminary data.</text>
</comment>
<feature type="compositionally biased region" description="Low complexity" evidence="1">
    <location>
        <begin position="364"/>
        <end position="374"/>
    </location>
</feature>
<feature type="region of interest" description="Disordered" evidence="1">
    <location>
        <begin position="363"/>
        <end position="434"/>
    </location>
</feature>
<name>A0A2G8SDU7_9APHY</name>
<dbReference type="EMBL" id="AYKW01000012">
    <property type="protein sequence ID" value="PIL31946.1"/>
    <property type="molecule type" value="Genomic_DNA"/>
</dbReference>
<evidence type="ECO:0000313" key="2">
    <source>
        <dbReference type="EMBL" id="PIL31946.1"/>
    </source>
</evidence>
<feature type="region of interest" description="Disordered" evidence="1">
    <location>
        <begin position="263"/>
        <end position="288"/>
    </location>
</feature>
<evidence type="ECO:0000313" key="3">
    <source>
        <dbReference type="Proteomes" id="UP000230002"/>
    </source>
</evidence>
<evidence type="ECO:0000256" key="1">
    <source>
        <dbReference type="SAM" id="MobiDB-lite"/>
    </source>
</evidence>
<dbReference type="OrthoDB" id="3226250at2759"/>
<dbReference type="Proteomes" id="UP000230002">
    <property type="component" value="Unassembled WGS sequence"/>
</dbReference>
<proteinExistence type="predicted"/>
<sequence length="574" mass="65819">MSNFRPSFPLEDLLDEPFGPFTEASALSPRVHSSTLKNPLVLHSVSLEAGPGVITGLDECEQCQPGHDRKRFRNNLQVLFTGILDVDNPAWLTTQAIHTIQKELRKRDHIARLAIDPRARHRDNSFDFLHQALANGSKTVKLIIQAIKSQPASFMQSKQVPNGLLLISSFKHQSNPERPTSTNYRRYKVPSLHIATYERSRRYLRRWRLFWELQELLALDAGPGKSFRDNKTPLAERTPEWFVELYMRHKAYADEQRSYRIHYDSGSDSDIQPGSGGSLKPGRQHVPRDVSRAEIRFRLERDGEWVAGQANANQQSRWLNKGVWAEWLADLGSKRTMRQRIRQSDVSEIGYVSLGDDAKARYFAPNPSRSAPRPRVVKKRASKRIVMSRPSSPAVTSDDGVDVDETMMRTYDPDFSPASTTLGSPISSPSRPSTPVDPNLLALLPAESWHPPNVNSQLMWTCPWNDCLHTIDLLHPTDDDMDHPAISDDDKRRFRNQLASWDGGDVWARDAFAYMADKHHFWHLDQAGIDVEVIDGRYLFRWRHPSSHHRFPELRRVKTDNREPKAEEIKQEDV</sequence>
<dbReference type="AlphaFoldDB" id="A0A2G8SDU7"/>
<accession>A0A2G8SDU7</accession>
<protein>
    <submittedName>
        <fullName evidence="2">Uncharacterized protein</fullName>
    </submittedName>
</protein>
<reference evidence="2 3" key="1">
    <citation type="journal article" date="2015" name="Sci. Rep.">
        <title>Chromosome-level genome map provides insights into diverse defense mechanisms in the medicinal fungus Ganoderma sinense.</title>
        <authorList>
            <person name="Zhu Y."/>
            <person name="Xu J."/>
            <person name="Sun C."/>
            <person name="Zhou S."/>
            <person name="Xu H."/>
            <person name="Nelson D.R."/>
            <person name="Qian J."/>
            <person name="Song J."/>
            <person name="Luo H."/>
            <person name="Xiang L."/>
            <person name="Li Y."/>
            <person name="Xu Z."/>
            <person name="Ji A."/>
            <person name="Wang L."/>
            <person name="Lu S."/>
            <person name="Hayward A."/>
            <person name="Sun W."/>
            <person name="Li X."/>
            <person name="Schwartz D.C."/>
            <person name="Wang Y."/>
            <person name="Chen S."/>
        </authorList>
    </citation>
    <scope>NUCLEOTIDE SEQUENCE [LARGE SCALE GENOMIC DNA]</scope>
    <source>
        <strain evidence="2 3">ZZ0214-1</strain>
    </source>
</reference>
<keyword evidence="3" id="KW-1185">Reference proteome</keyword>
<gene>
    <name evidence="2" type="ORF">GSI_06650</name>
</gene>
<organism evidence="2 3">
    <name type="scientific">Ganoderma sinense ZZ0214-1</name>
    <dbReference type="NCBI Taxonomy" id="1077348"/>
    <lineage>
        <taxon>Eukaryota</taxon>
        <taxon>Fungi</taxon>
        <taxon>Dikarya</taxon>
        <taxon>Basidiomycota</taxon>
        <taxon>Agaricomycotina</taxon>
        <taxon>Agaricomycetes</taxon>
        <taxon>Polyporales</taxon>
        <taxon>Polyporaceae</taxon>
        <taxon>Ganoderma</taxon>
    </lineage>
</organism>